<dbReference type="PANTHER" id="PTHR15949:SF3">
    <property type="entry name" value="TESTIS-EXPRESSED PROTEIN 264"/>
    <property type="match status" value="1"/>
</dbReference>
<dbReference type="AlphaFoldDB" id="A0A7G9Z751"/>
<dbReference type="PANTHER" id="PTHR15949">
    <property type="entry name" value="TESTIS-EXPRESSED PROTEIN 264"/>
    <property type="match status" value="1"/>
</dbReference>
<name>A0A7G9Z751_9EURY</name>
<evidence type="ECO:0000256" key="1">
    <source>
        <dbReference type="SAM" id="Phobius"/>
    </source>
</evidence>
<gene>
    <name evidence="3" type="ORF">GIJIEOGM_00026</name>
</gene>
<feature type="domain" description="GyrI-like small molecule binding" evidence="2">
    <location>
        <begin position="31"/>
        <end position="168"/>
    </location>
</feature>
<organism evidence="3">
    <name type="scientific">Candidatus Methanophaga sp. ANME-1 ERB7</name>
    <dbReference type="NCBI Taxonomy" id="2759913"/>
    <lineage>
        <taxon>Archaea</taxon>
        <taxon>Methanobacteriati</taxon>
        <taxon>Methanobacteriota</taxon>
        <taxon>Stenosarchaea group</taxon>
        <taxon>Methanomicrobia</taxon>
        <taxon>Candidatus Methanophagales</taxon>
        <taxon>Candidatus Methanophagaceae</taxon>
        <taxon>Candidatus Methanophaga</taxon>
    </lineage>
</organism>
<keyword evidence="1" id="KW-0812">Transmembrane</keyword>
<dbReference type="Gene3D" id="3.20.80.10">
    <property type="entry name" value="Regulatory factor, effector binding domain"/>
    <property type="match status" value="1"/>
</dbReference>
<proteinExistence type="predicted"/>
<sequence>MKYFIVIGVLGTIAVLLLVYLYYMGFFNKIEITEKEMGPYKVVFKEHIGDYKETGKIMDEIYYSLLDDGVETYKGFGIYYDNPKVVKKDKLRSIAGSIIEEKDYDKIDKLKDKYDIKTIDKTRSITTEFPFRNKMSVIFSLMKVYPELNKYIDSKGYKRGHVMEIYDIPNKKIIYLAEIKE</sequence>
<feature type="transmembrane region" description="Helical" evidence="1">
    <location>
        <begin position="6"/>
        <end position="27"/>
    </location>
</feature>
<evidence type="ECO:0000259" key="2">
    <source>
        <dbReference type="Pfam" id="PF06445"/>
    </source>
</evidence>
<protein>
    <recommendedName>
        <fullName evidence="2">GyrI-like small molecule binding domain-containing protein</fullName>
    </recommendedName>
</protein>
<reference evidence="3" key="1">
    <citation type="submission" date="2020-06" db="EMBL/GenBank/DDBJ databases">
        <title>Unique genomic features of the anaerobic methanotrophic archaea.</title>
        <authorList>
            <person name="Chadwick G.L."/>
            <person name="Skennerton C.T."/>
            <person name="Laso-Perez R."/>
            <person name="Leu A.O."/>
            <person name="Speth D.R."/>
            <person name="Yu H."/>
            <person name="Morgan-Lang C."/>
            <person name="Hatzenpichler R."/>
            <person name="Goudeau D."/>
            <person name="Malmstrom R."/>
            <person name="Brazelton W.J."/>
            <person name="Woyke T."/>
            <person name="Hallam S.J."/>
            <person name="Tyson G.W."/>
            <person name="Wegener G."/>
            <person name="Boetius A."/>
            <person name="Orphan V."/>
        </authorList>
    </citation>
    <scope>NUCLEOTIDE SEQUENCE</scope>
</reference>
<evidence type="ECO:0000313" key="3">
    <source>
        <dbReference type="EMBL" id="QNO56085.1"/>
    </source>
</evidence>
<dbReference type="SUPFAM" id="SSF55136">
    <property type="entry name" value="Probable bacterial effector-binding domain"/>
    <property type="match status" value="1"/>
</dbReference>
<keyword evidence="1" id="KW-0472">Membrane</keyword>
<dbReference type="InterPro" id="IPR029442">
    <property type="entry name" value="GyrI-like"/>
</dbReference>
<keyword evidence="1" id="KW-1133">Transmembrane helix</keyword>
<dbReference type="Pfam" id="PF06445">
    <property type="entry name" value="GyrI-like"/>
    <property type="match status" value="1"/>
</dbReference>
<dbReference type="EMBL" id="MT631644">
    <property type="protein sequence ID" value="QNO56085.1"/>
    <property type="molecule type" value="Genomic_DNA"/>
</dbReference>
<dbReference type="InterPro" id="IPR011256">
    <property type="entry name" value="Reg_factor_effector_dom_sf"/>
</dbReference>
<accession>A0A7G9Z751</accession>